<dbReference type="InterPro" id="IPR001902">
    <property type="entry name" value="SLC26A/SulP_fam"/>
</dbReference>
<dbReference type="PROSITE" id="PS50801">
    <property type="entry name" value="STAS"/>
    <property type="match status" value="1"/>
</dbReference>
<evidence type="ECO:0000256" key="4">
    <source>
        <dbReference type="ARBA" id="ARBA00023136"/>
    </source>
</evidence>
<evidence type="ECO:0000256" key="3">
    <source>
        <dbReference type="ARBA" id="ARBA00022989"/>
    </source>
</evidence>
<feature type="domain" description="STAS" evidence="6">
    <location>
        <begin position="449"/>
        <end position="569"/>
    </location>
</feature>
<feature type="transmembrane region" description="Helical" evidence="5">
    <location>
        <begin position="176"/>
        <end position="195"/>
    </location>
</feature>
<proteinExistence type="predicted"/>
<name>A0A235EKJ7_9BURK</name>
<evidence type="ECO:0000256" key="5">
    <source>
        <dbReference type="SAM" id="Phobius"/>
    </source>
</evidence>
<sequence length="581" mass="60553">MQFMPSWMRNYQRSWLSGDLVAGVIVTVMLIPQSLAYALLAGLPPEVGLYASILPIVAYALVGSSMTLAVGPVAVASLMTASALQPLAAAGSAEYVGLAMLLSLLSGGMLLLFGLLRLGFLAHFLSHPVISGFISGSAILIAVGQLKHLMGVKAGGGNVLDTLLQLAHAAPDTNSVTLGIGAGSVLFLLLARKLLAPWLVRAGVDAKLAELASKLAPMLAVLVTTALVAALRWDKSAGVSIVGAVPQGLPVLAFPSVAMSAISQLWLPALLISLVGFVESVSVAQSLALKRQQRIQPNRELLGLGAANVASALSGGFPVTGGFARSVVNFSAGANTPLAGLVSAMLMAVVIAALTGLFFYLPHAVLAATIIVAVVSLIDVQTLREAWRYDKADAWSLLVTAGGVITWGVEEGILLGVGLSLGTLVWRSSHPHIAVVGRVPGTEHFRNVARHPVATVPDLIAVRVDESLYFANSEVLQDTIERLVAAQPRTRHVLLVCSAINQIDATALGVLTDLESSLARRGIALLLSEVKGPVLDRLQKTSLGQNLQGRVFLSTHQAFESVRQNTAAPVTGGEKQVAPSH</sequence>
<evidence type="ECO:0000256" key="2">
    <source>
        <dbReference type="ARBA" id="ARBA00022692"/>
    </source>
</evidence>
<dbReference type="InterPro" id="IPR036513">
    <property type="entry name" value="STAS_dom_sf"/>
</dbReference>
<dbReference type="Pfam" id="PF00916">
    <property type="entry name" value="Sulfate_transp"/>
    <property type="match status" value="1"/>
</dbReference>
<keyword evidence="3 5" id="KW-1133">Transmembrane helix</keyword>
<dbReference type="AlphaFoldDB" id="A0A235EKJ7"/>
<comment type="subcellular location">
    <subcellularLocation>
        <location evidence="1">Membrane</location>
        <topology evidence="1">Multi-pass membrane protein</topology>
    </subcellularLocation>
</comment>
<dbReference type="GO" id="GO:0016020">
    <property type="term" value="C:membrane"/>
    <property type="evidence" value="ECO:0007669"/>
    <property type="project" value="UniProtKB-SubCell"/>
</dbReference>
<dbReference type="CDD" id="cd07042">
    <property type="entry name" value="STAS_SulP_like_sulfate_transporter"/>
    <property type="match status" value="1"/>
</dbReference>
<evidence type="ECO:0000256" key="1">
    <source>
        <dbReference type="ARBA" id="ARBA00004141"/>
    </source>
</evidence>
<evidence type="ECO:0000313" key="8">
    <source>
        <dbReference type="Proteomes" id="UP000215441"/>
    </source>
</evidence>
<keyword evidence="8" id="KW-1185">Reference proteome</keyword>
<keyword evidence="2 5" id="KW-0812">Transmembrane</keyword>
<comment type="caution">
    <text evidence="7">The sequence shown here is derived from an EMBL/GenBank/DDBJ whole genome shotgun (WGS) entry which is preliminary data.</text>
</comment>
<dbReference type="RefSeq" id="WP_094291198.1">
    <property type="nucleotide sequence ID" value="NZ_NOIG01000011.1"/>
</dbReference>
<feature type="transmembrane region" description="Helical" evidence="5">
    <location>
        <begin position="301"/>
        <end position="319"/>
    </location>
</feature>
<organism evidence="7 8">
    <name type="scientific">Acidovorax kalamii</name>
    <dbReference type="NCBI Taxonomy" id="2004485"/>
    <lineage>
        <taxon>Bacteria</taxon>
        <taxon>Pseudomonadati</taxon>
        <taxon>Pseudomonadota</taxon>
        <taxon>Betaproteobacteria</taxon>
        <taxon>Burkholderiales</taxon>
        <taxon>Comamonadaceae</taxon>
        <taxon>Acidovorax</taxon>
    </lineage>
</organism>
<gene>
    <name evidence="7" type="ORF">CBY09_19510</name>
</gene>
<dbReference type="SUPFAM" id="SSF52091">
    <property type="entry name" value="SpoIIaa-like"/>
    <property type="match status" value="1"/>
</dbReference>
<dbReference type="OrthoDB" id="9769739at2"/>
<dbReference type="InterPro" id="IPR002645">
    <property type="entry name" value="STAS_dom"/>
</dbReference>
<keyword evidence="4 5" id="KW-0472">Membrane</keyword>
<dbReference type="EMBL" id="NOIG01000011">
    <property type="protein sequence ID" value="OYD48985.1"/>
    <property type="molecule type" value="Genomic_DNA"/>
</dbReference>
<accession>A0A235EKJ7</accession>
<feature type="transmembrane region" description="Helical" evidence="5">
    <location>
        <begin position="47"/>
        <end position="75"/>
    </location>
</feature>
<dbReference type="Proteomes" id="UP000215441">
    <property type="component" value="Unassembled WGS sequence"/>
</dbReference>
<dbReference type="NCBIfam" id="TIGR00815">
    <property type="entry name" value="sulP"/>
    <property type="match status" value="1"/>
</dbReference>
<dbReference type="Gene3D" id="3.30.750.24">
    <property type="entry name" value="STAS domain"/>
    <property type="match status" value="1"/>
</dbReference>
<protein>
    <submittedName>
        <fullName evidence="7">Sodium-independent anion transporter</fullName>
    </submittedName>
</protein>
<feature type="transmembrane region" description="Helical" evidence="5">
    <location>
        <begin position="128"/>
        <end position="146"/>
    </location>
</feature>
<dbReference type="GO" id="GO:0055085">
    <property type="term" value="P:transmembrane transport"/>
    <property type="evidence" value="ECO:0007669"/>
    <property type="project" value="InterPro"/>
</dbReference>
<feature type="transmembrane region" description="Helical" evidence="5">
    <location>
        <begin position="365"/>
        <end position="383"/>
    </location>
</feature>
<feature type="transmembrane region" description="Helical" evidence="5">
    <location>
        <begin position="265"/>
        <end position="289"/>
    </location>
</feature>
<dbReference type="PANTHER" id="PTHR11814">
    <property type="entry name" value="SULFATE TRANSPORTER"/>
    <property type="match status" value="1"/>
</dbReference>
<evidence type="ECO:0000313" key="7">
    <source>
        <dbReference type="EMBL" id="OYD48985.1"/>
    </source>
</evidence>
<dbReference type="Pfam" id="PF01740">
    <property type="entry name" value="STAS"/>
    <property type="match status" value="1"/>
</dbReference>
<feature type="transmembrane region" description="Helical" evidence="5">
    <location>
        <begin position="95"/>
        <end position="116"/>
    </location>
</feature>
<dbReference type="InterPro" id="IPR011547">
    <property type="entry name" value="SLC26A/SulP_dom"/>
</dbReference>
<evidence type="ECO:0000259" key="6">
    <source>
        <dbReference type="PROSITE" id="PS50801"/>
    </source>
</evidence>
<reference evidence="7 8" key="1">
    <citation type="submission" date="2017-07" db="EMBL/GenBank/DDBJ databases">
        <title>Acidovorax KNDSW TSA 6 genome sequence and assembly.</title>
        <authorList>
            <person name="Mayilraj S."/>
        </authorList>
    </citation>
    <scope>NUCLEOTIDE SEQUENCE [LARGE SCALE GENOMIC DNA]</scope>
    <source>
        <strain evidence="7 8">KNDSW-TSA6</strain>
    </source>
</reference>
<feature type="transmembrane region" description="Helical" evidence="5">
    <location>
        <begin position="215"/>
        <end position="233"/>
    </location>
</feature>
<feature type="transmembrane region" description="Helical" evidence="5">
    <location>
        <begin position="20"/>
        <end position="40"/>
    </location>
</feature>
<feature type="transmembrane region" description="Helical" evidence="5">
    <location>
        <begin position="339"/>
        <end position="360"/>
    </location>
</feature>
<feature type="transmembrane region" description="Helical" evidence="5">
    <location>
        <begin position="395"/>
        <end position="421"/>
    </location>
</feature>